<evidence type="ECO:0000313" key="3">
    <source>
        <dbReference type="Proteomes" id="UP000245697"/>
    </source>
</evidence>
<evidence type="ECO:0000259" key="1">
    <source>
        <dbReference type="Pfam" id="PF08241"/>
    </source>
</evidence>
<dbReference type="CDD" id="cd02440">
    <property type="entry name" value="AdoMet_MTases"/>
    <property type="match status" value="1"/>
</dbReference>
<evidence type="ECO:0000313" key="2">
    <source>
        <dbReference type="EMBL" id="PWK47071.1"/>
    </source>
</evidence>
<accession>A0A316FDV1</accession>
<dbReference type="GO" id="GO:0032259">
    <property type="term" value="P:methylation"/>
    <property type="evidence" value="ECO:0007669"/>
    <property type="project" value="UniProtKB-KW"/>
</dbReference>
<feature type="domain" description="Methyltransferase type 11" evidence="1">
    <location>
        <begin position="51"/>
        <end position="140"/>
    </location>
</feature>
<comment type="caution">
    <text evidence="2">The sequence shown here is derived from an EMBL/GenBank/DDBJ whole genome shotgun (WGS) entry which is preliminary data.</text>
</comment>
<dbReference type="PANTHER" id="PTHR42912">
    <property type="entry name" value="METHYLTRANSFERASE"/>
    <property type="match status" value="1"/>
</dbReference>
<dbReference type="Proteomes" id="UP000245697">
    <property type="component" value="Unassembled WGS sequence"/>
</dbReference>
<sequence>MTVSPASRAVQQYAATSGNLTARMALHAYGTNPQDWFAFVAAHLPRGGDVLEVGAGTGALWSRVDRRDLRLTLTDFSPAMCDRLRAVDGAAVRRCDATRLPFAAAAFDTVIANHMLYHLDDPEAAVREFARVLRPDGRVLVAVNGRAHHTAIIALGPAIGRPDLVLSTTHHDITAETVPGLLGRHFGTVTVDRYPGDLEVPSPEPVMAYLGSIAAEPLTAGQEAAARGLIEARIAADGVFHIRRDTVLITARP</sequence>
<dbReference type="RefSeq" id="WP_203896303.1">
    <property type="nucleotide sequence ID" value="NZ_BONA01000049.1"/>
</dbReference>
<keyword evidence="2" id="KW-0489">Methyltransferase</keyword>
<dbReference type="InterPro" id="IPR050508">
    <property type="entry name" value="Methyltransf_Superfamily"/>
</dbReference>
<keyword evidence="2" id="KW-0808">Transferase</keyword>
<protein>
    <submittedName>
        <fullName evidence="2">Methyltransferase family protein</fullName>
    </submittedName>
</protein>
<dbReference type="SUPFAM" id="SSF53335">
    <property type="entry name" value="S-adenosyl-L-methionine-dependent methyltransferases"/>
    <property type="match status" value="1"/>
</dbReference>
<dbReference type="InterPro" id="IPR029063">
    <property type="entry name" value="SAM-dependent_MTases_sf"/>
</dbReference>
<proteinExistence type="predicted"/>
<dbReference type="GO" id="GO:0008757">
    <property type="term" value="F:S-adenosylmethionine-dependent methyltransferase activity"/>
    <property type="evidence" value="ECO:0007669"/>
    <property type="project" value="InterPro"/>
</dbReference>
<gene>
    <name evidence="2" type="ORF">BC793_108186</name>
</gene>
<dbReference type="EMBL" id="QGGR01000008">
    <property type="protein sequence ID" value="PWK47071.1"/>
    <property type="molecule type" value="Genomic_DNA"/>
</dbReference>
<organism evidence="2 3">
    <name type="scientific">Actinoplanes xinjiangensis</name>
    <dbReference type="NCBI Taxonomy" id="512350"/>
    <lineage>
        <taxon>Bacteria</taxon>
        <taxon>Bacillati</taxon>
        <taxon>Actinomycetota</taxon>
        <taxon>Actinomycetes</taxon>
        <taxon>Micromonosporales</taxon>
        <taxon>Micromonosporaceae</taxon>
        <taxon>Actinoplanes</taxon>
    </lineage>
</organism>
<dbReference type="AlphaFoldDB" id="A0A316FDV1"/>
<dbReference type="Pfam" id="PF08241">
    <property type="entry name" value="Methyltransf_11"/>
    <property type="match status" value="1"/>
</dbReference>
<name>A0A316FDV1_9ACTN</name>
<reference evidence="2 3" key="1">
    <citation type="submission" date="2018-05" db="EMBL/GenBank/DDBJ databases">
        <title>Genomic Encyclopedia of Archaeal and Bacterial Type Strains, Phase II (KMG-II): from individual species to whole genera.</title>
        <authorList>
            <person name="Goeker M."/>
        </authorList>
    </citation>
    <scope>NUCLEOTIDE SEQUENCE [LARGE SCALE GENOMIC DNA]</scope>
    <source>
        <strain evidence="2 3">DSM 45184</strain>
    </source>
</reference>
<dbReference type="InterPro" id="IPR013216">
    <property type="entry name" value="Methyltransf_11"/>
</dbReference>
<dbReference type="Gene3D" id="3.40.50.150">
    <property type="entry name" value="Vaccinia Virus protein VP39"/>
    <property type="match status" value="1"/>
</dbReference>
<keyword evidence="3" id="KW-1185">Reference proteome</keyword>